<dbReference type="Pfam" id="PF00497">
    <property type="entry name" value="SBP_bac_3"/>
    <property type="match status" value="1"/>
</dbReference>
<name>A0ABP3H561_9ALTE</name>
<feature type="domain" description="Solute-binding protein family 3/N-terminal" evidence="3">
    <location>
        <begin position="40"/>
        <end position="241"/>
    </location>
</feature>
<protein>
    <recommendedName>
        <fullName evidence="3">Solute-binding protein family 3/N-terminal domain-containing protein</fullName>
    </recommendedName>
</protein>
<keyword evidence="5" id="KW-1185">Reference proteome</keyword>
<dbReference type="InterPro" id="IPR001638">
    <property type="entry name" value="Solute-binding_3/MltF_N"/>
</dbReference>
<evidence type="ECO:0000256" key="1">
    <source>
        <dbReference type="ARBA" id="ARBA00010333"/>
    </source>
</evidence>
<dbReference type="Gene3D" id="3.40.190.10">
    <property type="entry name" value="Periplasmic binding protein-like II"/>
    <property type="match status" value="2"/>
</dbReference>
<accession>A0ABP3H561</accession>
<dbReference type="SUPFAM" id="SSF53850">
    <property type="entry name" value="Periplasmic binding protein-like II"/>
    <property type="match status" value="1"/>
</dbReference>
<keyword evidence="2" id="KW-0732">Signal</keyword>
<evidence type="ECO:0000313" key="4">
    <source>
        <dbReference type="EMBL" id="GAA0360686.1"/>
    </source>
</evidence>
<comment type="caution">
    <text evidence="4">The sequence shown here is derived from an EMBL/GenBank/DDBJ whole genome shotgun (WGS) entry which is preliminary data.</text>
</comment>
<dbReference type="PANTHER" id="PTHR35936:SF19">
    <property type="entry name" value="AMINO-ACID-BINDING PROTEIN YXEM-RELATED"/>
    <property type="match status" value="1"/>
</dbReference>
<evidence type="ECO:0000256" key="2">
    <source>
        <dbReference type="ARBA" id="ARBA00022729"/>
    </source>
</evidence>
<reference evidence="5" key="1">
    <citation type="journal article" date="2019" name="Int. J. Syst. Evol. Microbiol.">
        <title>The Global Catalogue of Microorganisms (GCM) 10K type strain sequencing project: providing services to taxonomists for standard genome sequencing and annotation.</title>
        <authorList>
            <consortium name="The Broad Institute Genomics Platform"/>
            <consortium name="The Broad Institute Genome Sequencing Center for Infectious Disease"/>
            <person name="Wu L."/>
            <person name="Ma J."/>
        </authorList>
    </citation>
    <scope>NUCLEOTIDE SEQUENCE [LARGE SCALE GENOMIC DNA]</scope>
    <source>
        <strain evidence="5">JCM 13378</strain>
    </source>
</reference>
<gene>
    <name evidence="4" type="ORF">GCM10009092_26160</name>
</gene>
<dbReference type="EMBL" id="BAAAEI010000014">
    <property type="protein sequence ID" value="GAA0360686.1"/>
    <property type="molecule type" value="Genomic_DNA"/>
</dbReference>
<evidence type="ECO:0000313" key="5">
    <source>
        <dbReference type="Proteomes" id="UP001501757"/>
    </source>
</evidence>
<dbReference type="RefSeq" id="WP_343845449.1">
    <property type="nucleotide sequence ID" value="NZ_BAAAEI010000014.1"/>
</dbReference>
<proteinExistence type="inferred from homology"/>
<sequence>MHHALLVICLLLTSLAVIAKERVRIAVFDEHSEFLVTHTGYGLAWEILELAAEQADIVLLPQESSWTGALNRLHAGKVKMIFGVLKTKERQSWLQFSLPLGQDKIRVFTGPENMINQVEDIDFASARVGVSAKSVSEQHARALGFKHIYAIRERGNLFQMLSSGRLDYLIFGEAFVGYFCKTAMANSSSCLKPLLPVLQHTDIRFAAPLDNPDAVALSHRIDQQIRLLATRPDIRQLFERYQYSEQDYQTWLNSLPVENR</sequence>
<dbReference type="PANTHER" id="PTHR35936">
    <property type="entry name" value="MEMBRANE-BOUND LYTIC MUREIN TRANSGLYCOSYLASE F"/>
    <property type="match status" value="1"/>
</dbReference>
<dbReference type="Proteomes" id="UP001501757">
    <property type="component" value="Unassembled WGS sequence"/>
</dbReference>
<comment type="similarity">
    <text evidence="1">Belongs to the bacterial solute-binding protein 3 family.</text>
</comment>
<organism evidence="4 5">
    <name type="scientific">Bowmanella denitrificans</name>
    <dbReference type="NCBI Taxonomy" id="366582"/>
    <lineage>
        <taxon>Bacteria</taxon>
        <taxon>Pseudomonadati</taxon>
        <taxon>Pseudomonadota</taxon>
        <taxon>Gammaproteobacteria</taxon>
        <taxon>Alteromonadales</taxon>
        <taxon>Alteromonadaceae</taxon>
        <taxon>Bowmanella</taxon>
    </lineage>
</organism>
<evidence type="ECO:0000259" key="3">
    <source>
        <dbReference type="Pfam" id="PF00497"/>
    </source>
</evidence>